<evidence type="ECO:0000256" key="9">
    <source>
        <dbReference type="ARBA" id="ARBA00023136"/>
    </source>
</evidence>
<protein>
    <recommendedName>
        <fullName evidence="11">Response regulatory domain-containing protein</fullName>
    </recommendedName>
</protein>
<reference evidence="13" key="1">
    <citation type="journal article" date="2019" name="Int. J. Syst. Evol. Microbiol.">
        <title>The Global Catalogue of Microorganisms (GCM) 10K type strain sequencing project: providing services to taxonomists for standard genome sequencing and annotation.</title>
        <authorList>
            <consortium name="The Broad Institute Genomics Platform"/>
            <consortium name="The Broad Institute Genome Sequencing Center for Infectious Disease"/>
            <person name="Wu L."/>
            <person name="Ma J."/>
        </authorList>
    </citation>
    <scope>NUCLEOTIDE SEQUENCE [LARGE SCALE GENOMIC DNA]</scope>
    <source>
        <strain evidence="13">JCM 32305</strain>
    </source>
</reference>
<evidence type="ECO:0000256" key="4">
    <source>
        <dbReference type="ARBA" id="ARBA00022692"/>
    </source>
</evidence>
<dbReference type="InterPro" id="IPR011006">
    <property type="entry name" value="CheY-like_superfamily"/>
</dbReference>
<keyword evidence="2" id="KW-1003">Cell membrane</keyword>
<feature type="domain" description="Response regulatory" evidence="11">
    <location>
        <begin position="24"/>
        <end position="140"/>
    </location>
</feature>
<organism evidence="12 13">
    <name type="scientific">Shewanella ulleungensis</name>
    <dbReference type="NCBI Taxonomy" id="2282699"/>
    <lineage>
        <taxon>Bacteria</taxon>
        <taxon>Pseudomonadati</taxon>
        <taxon>Pseudomonadota</taxon>
        <taxon>Gammaproteobacteria</taxon>
        <taxon>Alteromonadales</taxon>
        <taxon>Shewanellaceae</taxon>
        <taxon>Shewanella</taxon>
    </lineage>
</organism>
<keyword evidence="9" id="KW-0472">Membrane</keyword>
<keyword evidence="4" id="KW-0812">Transmembrane</keyword>
<dbReference type="RefSeq" id="WP_188952989.1">
    <property type="nucleotide sequence ID" value="NZ_BMQW01000001.1"/>
</dbReference>
<evidence type="ECO:0000256" key="7">
    <source>
        <dbReference type="ARBA" id="ARBA00022989"/>
    </source>
</evidence>
<evidence type="ECO:0000256" key="2">
    <source>
        <dbReference type="ARBA" id="ARBA00022475"/>
    </source>
</evidence>
<evidence type="ECO:0000256" key="8">
    <source>
        <dbReference type="ARBA" id="ARBA00023012"/>
    </source>
</evidence>
<dbReference type="SUPFAM" id="SSF52172">
    <property type="entry name" value="CheY-like"/>
    <property type="match status" value="1"/>
</dbReference>
<gene>
    <name evidence="12" type="ORF">GCM10009410_04940</name>
</gene>
<comment type="subcellular location">
    <subcellularLocation>
        <location evidence="1">Cell membrane</location>
        <topology evidence="1">Multi-pass membrane protein</topology>
    </subcellularLocation>
</comment>
<evidence type="ECO:0000256" key="6">
    <source>
        <dbReference type="ARBA" id="ARBA00022840"/>
    </source>
</evidence>
<keyword evidence="6" id="KW-0067">ATP-binding</keyword>
<proteinExistence type="predicted"/>
<dbReference type="CDD" id="cd17546">
    <property type="entry name" value="REC_hyHK_CKI1_RcsC-like"/>
    <property type="match status" value="1"/>
</dbReference>
<dbReference type="Gene3D" id="3.40.50.2300">
    <property type="match status" value="1"/>
</dbReference>
<keyword evidence="13" id="KW-1185">Reference proteome</keyword>
<dbReference type="EMBL" id="BMQW01000001">
    <property type="protein sequence ID" value="GGP75745.1"/>
    <property type="molecule type" value="Genomic_DNA"/>
</dbReference>
<keyword evidence="5" id="KW-0547">Nucleotide-binding</keyword>
<evidence type="ECO:0000313" key="13">
    <source>
        <dbReference type="Proteomes" id="UP000654004"/>
    </source>
</evidence>
<dbReference type="SUPFAM" id="SSF47226">
    <property type="entry name" value="Histidine-containing phosphotransfer domain, HPT domain"/>
    <property type="match status" value="1"/>
</dbReference>
<dbReference type="InterPro" id="IPR001789">
    <property type="entry name" value="Sig_transdc_resp-reg_receiver"/>
</dbReference>
<dbReference type="InterPro" id="IPR036641">
    <property type="entry name" value="HPT_dom_sf"/>
</dbReference>
<dbReference type="PANTHER" id="PTHR45339">
    <property type="entry name" value="HYBRID SIGNAL TRANSDUCTION HISTIDINE KINASE J"/>
    <property type="match status" value="1"/>
</dbReference>
<dbReference type="SMART" id="SM00448">
    <property type="entry name" value="REC"/>
    <property type="match status" value="1"/>
</dbReference>
<name>A0ABQ2QDI4_9GAMM</name>
<evidence type="ECO:0000256" key="1">
    <source>
        <dbReference type="ARBA" id="ARBA00004651"/>
    </source>
</evidence>
<accession>A0ABQ2QDI4</accession>
<evidence type="ECO:0000256" key="3">
    <source>
        <dbReference type="ARBA" id="ARBA00022553"/>
    </source>
</evidence>
<evidence type="ECO:0000256" key="5">
    <source>
        <dbReference type="ARBA" id="ARBA00022741"/>
    </source>
</evidence>
<dbReference type="Proteomes" id="UP000654004">
    <property type="component" value="Unassembled WGS sequence"/>
</dbReference>
<evidence type="ECO:0000313" key="12">
    <source>
        <dbReference type="EMBL" id="GGP75745.1"/>
    </source>
</evidence>
<keyword evidence="8" id="KW-0902">Two-component regulatory system</keyword>
<keyword evidence="3 10" id="KW-0597">Phosphoprotein</keyword>
<keyword evidence="7" id="KW-1133">Transmembrane helix</keyword>
<comment type="caution">
    <text evidence="12">The sequence shown here is derived from an EMBL/GenBank/DDBJ whole genome shotgun (WGS) entry which is preliminary data.</text>
</comment>
<evidence type="ECO:0000259" key="11">
    <source>
        <dbReference type="PROSITE" id="PS50110"/>
    </source>
</evidence>
<dbReference type="Gene3D" id="1.20.120.160">
    <property type="entry name" value="HPT domain"/>
    <property type="match status" value="1"/>
</dbReference>
<feature type="modified residue" description="4-aspartylphosphate" evidence="10">
    <location>
        <position position="73"/>
    </location>
</feature>
<dbReference type="PANTHER" id="PTHR45339:SF1">
    <property type="entry name" value="HYBRID SIGNAL TRANSDUCTION HISTIDINE KINASE J"/>
    <property type="match status" value="1"/>
</dbReference>
<evidence type="ECO:0000256" key="10">
    <source>
        <dbReference type="PROSITE-ProRule" id="PRU00169"/>
    </source>
</evidence>
<dbReference type="Pfam" id="PF00072">
    <property type="entry name" value="Response_reg"/>
    <property type="match status" value="1"/>
</dbReference>
<sequence>MIEYENADVQVELANVIERFGCPSILLADDSLTQQFVIKAVLQNVGLSLDCVDDGKKAIELIQQKKYDIVLMDIQMPILDGISATQIIRQQFPSETLIIIALTGDTELDIDSTDVKALFNSFLHKPVESHDLINAIISSWMPHADSSTINHQQTANVSDDQQLVQSIAQLAKHSSFDLRGGVYEWVGEAAYLRVLNAFVRVYKPYVMTLASNQAQVMTLSEQHRFFHKLKSAAANIGAIGLIKAIDDFEQKGESSIDDINHQLILVIKHLSPLYISKVI</sequence>
<dbReference type="PROSITE" id="PS50110">
    <property type="entry name" value="RESPONSE_REGULATORY"/>
    <property type="match status" value="1"/>
</dbReference>